<dbReference type="GeneID" id="19168111"/>
<keyword evidence="5" id="KW-0472">Membrane</keyword>
<dbReference type="SMART" id="SM00321">
    <property type="entry name" value="WSC"/>
    <property type="match status" value="2"/>
</dbReference>
<dbReference type="EMBL" id="AMGY01000003">
    <property type="protein sequence ID" value="EXJ87032.1"/>
    <property type="molecule type" value="Genomic_DNA"/>
</dbReference>
<dbReference type="STRING" id="1182542.W9Y2J7"/>
<evidence type="ECO:0000256" key="3">
    <source>
        <dbReference type="ARBA" id="ARBA00022729"/>
    </source>
</evidence>
<dbReference type="InterPro" id="IPR002889">
    <property type="entry name" value="WSC_carb-bd"/>
</dbReference>
<proteinExistence type="predicted"/>
<dbReference type="PROSITE" id="PS51212">
    <property type="entry name" value="WSC"/>
    <property type="match status" value="2"/>
</dbReference>
<dbReference type="GO" id="GO:0005886">
    <property type="term" value="C:plasma membrane"/>
    <property type="evidence" value="ECO:0007669"/>
    <property type="project" value="TreeGrafter"/>
</dbReference>
<evidence type="ECO:0000256" key="7">
    <source>
        <dbReference type="SAM" id="SignalP"/>
    </source>
</evidence>
<evidence type="ECO:0000313" key="10">
    <source>
        <dbReference type="Proteomes" id="UP000019478"/>
    </source>
</evidence>
<keyword evidence="6" id="KW-0325">Glycoprotein</keyword>
<dbReference type="RefSeq" id="XP_007732311.1">
    <property type="nucleotide sequence ID" value="XM_007734121.1"/>
</dbReference>
<dbReference type="PANTHER" id="PTHR24269:SF16">
    <property type="entry name" value="PROTEIN SLG1"/>
    <property type="match status" value="1"/>
</dbReference>
<dbReference type="HOGENOM" id="CLU_063916_1_1_1"/>
<gene>
    <name evidence="9" type="ORF">A1O3_03989</name>
</gene>
<organism evidence="9 10">
    <name type="scientific">Capronia epimyces CBS 606.96</name>
    <dbReference type="NCBI Taxonomy" id="1182542"/>
    <lineage>
        <taxon>Eukaryota</taxon>
        <taxon>Fungi</taxon>
        <taxon>Dikarya</taxon>
        <taxon>Ascomycota</taxon>
        <taxon>Pezizomycotina</taxon>
        <taxon>Eurotiomycetes</taxon>
        <taxon>Chaetothyriomycetidae</taxon>
        <taxon>Chaetothyriales</taxon>
        <taxon>Herpotrichiellaceae</taxon>
        <taxon>Capronia</taxon>
    </lineage>
</organism>
<evidence type="ECO:0000256" key="1">
    <source>
        <dbReference type="ARBA" id="ARBA00004167"/>
    </source>
</evidence>
<evidence type="ECO:0000256" key="5">
    <source>
        <dbReference type="ARBA" id="ARBA00023136"/>
    </source>
</evidence>
<protein>
    <recommendedName>
        <fullName evidence="8">WSC domain-containing protein</fullName>
    </recommendedName>
</protein>
<dbReference type="AlphaFoldDB" id="W9Y2J7"/>
<accession>W9Y2J7</accession>
<evidence type="ECO:0000256" key="2">
    <source>
        <dbReference type="ARBA" id="ARBA00022692"/>
    </source>
</evidence>
<evidence type="ECO:0000259" key="8">
    <source>
        <dbReference type="PROSITE" id="PS51212"/>
    </source>
</evidence>
<feature type="signal peptide" evidence="7">
    <location>
        <begin position="1"/>
        <end position="18"/>
    </location>
</feature>
<name>W9Y2J7_9EURO</name>
<feature type="domain" description="WSC" evidence="8">
    <location>
        <begin position="80"/>
        <end position="179"/>
    </location>
</feature>
<dbReference type="OrthoDB" id="5985073at2759"/>
<dbReference type="eggNOG" id="KOG4157">
    <property type="taxonomic scope" value="Eukaryota"/>
</dbReference>
<keyword evidence="2" id="KW-0812">Transmembrane</keyword>
<reference evidence="9 10" key="1">
    <citation type="submission" date="2013-03" db="EMBL/GenBank/DDBJ databases">
        <title>The Genome Sequence of Capronia epimyces CBS 606.96.</title>
        <authorList>
            <consortium name="The Broad Institute Genomics Platform"/>
            <person name="Cuomo C."/>
            <person name="de Hoog S."/>
            <person name="Gorbushina A."/>
            <person name="Walker B."/>
            <person name="Young S.K."/>
            <person name="Zeng Q."/>
            <person name="Gargeya S."/>
            <person name="Fitzgerald M."/>
            <person name="Haas B."/>
            <person name="Abouelleil A."/>
            <person name="Allen A.W."/>
            <person name="Alvarado L."/>
            <person name="Arachchi H.M."/>
            <person name="Berlin A.M."/>
            <person name="Chapman S.B."/>
            <person name="Gainer-Dewar J."/>
            <person name="Goldberg J."/>
            <person name="Griggs A."/>
            <person name="Gujja S."/>
            <person name="Hansen M."/>
            <person name="Howarth C."/>
            <person name="Imamovic A."/>
            <person name="Ireland A."/>
            <person name="Larimer J."/>
            <person name="McCowan C."/>
            <person name="Murphy C."/>
            <person name="Pearson M."/>
            <person name="Poon T.W."/>
            <person name="Priest M."/>
            <person name="Roberts A."/>
            <person name="Saif S."/>
            <person name="Shea T."/>
            <person name="Sisk P."/>
            <person name="Sykes S."/>
            <person name="Wortman J."/>
            <person name="Nusbaum C."/>
            <person name="Birren B."/>
        </authorList>
    </citation>
    <scope>NUCLEOTIDE SEQUENCE [LARGE SCALE GENOMIC DNA]</scope>
    <source>
        <strain evidence="9 10">CBS 606.96</strain>
    </source>
</reference>
<evidence type="ECO:0000256" key="6">
    <source>
        <dbReference type="ARBA" id="ARBA00023180"/>
    </source>
</evidence>
<comment type="caution">
    <text evidence="9">The sequence shown here is derived from an EMBL/GenBank/DDBJ whole genome shotgun (WGS) entry which is preliminary data.</text>
</comment>
<evidence type="ECO:0000256" key="4">
    <source>
        <dbReference type="ARBA" id="ARBA00022989"/>
    </source>
</evidence>
<keyword evidence="4" id="KW-1133">Transmembrane helix</keyword>
<dbReference type="PANTHER" id="PTHR24269">
    <property type="entry name" value="KREMEN PROTEIN"/>
    <property type="match status" value="1"/>
</dbReference>
<evidence type="ECO:0000313" key="9">
    <source>
        <dbReference type="EMBL" id="EXJ87032.1"/>
    </source>
</evidence>
<sequence>MTIPACLAFCSAQSLALAGLEYGRECYCASALGPNTLLNATGCTMACAGDNTQVCGGRSRLSVYNNTALSAPAAKQTIGQFAYQGCYTDPSAAQRALQGYSTSSSSMTQDLCVQTCSAKGYTLAGVEYGRECYCANSLATVQVGGKAVQAAEGDCGMLCAGDRDELCGGSSRIGVWMVT</sequence>
<comment type="subcellular location">
    <subcellularLocation>
        <location evidence="1">Membrane</location>
        <topology evidence="1">Single-pass membrane protein</topology>
    </subcellularLocation>
</comment>
<dbReference type="InterPro" id="IPR051836">
    <property type="entry name" value="Kremen_rcpt"/>
</dbReference>
<feature type="domain" description="WSC" evidence="8">
    <location>
        <begin position="1"/>
        <end position="67"/>
    </location>
</feature>
<keyword evidence="10" id="KW-1185">Reference proteome</keyword>
<dbReference type="Pfam" id="PF01822">
    <property type="entry name" value="WSC"/>
    <property type="match status" value="2"/>
</dbReference>
<feature type="chain" id="PRO_5004934917" description="WSC domain-containing protein" evidence="7">
    <location>
        <begin position="19"/>
        <end position="179"/>
    </location>
</feature>
<dbReference type="Proteomes" id="UP000019478">
    <property type="component" value="Unassembled WGS sequence"/>
</dbReference>
<keyword evidence="3 7" id="KW-0732">Signal</keyword>